<dbReference type="AlphaFoldDB" id="A0A0E9RKX4"/>
<protein>
    <submittedName>
        <fullName evidence="1">Uncharacterized protein</fullName>
    </submittedName>
</protein>
<accession>A0A0E9RKX4</accession>
<organism evidence="1">
    <name type="scientific">Anguilla anguilla</name>
    <name type="common">European freshwater eel</name>
    <name type="synonym">Muraena anguilla</name>
    <dbReference type="NCBI Taxonomy" id="7936"/>
    <lineage>
        <taxon>Eukaryota</taxon>
        <taxon>Metazoa</taxon>
        <taxon>Chordata</taxon>
        <taxon>Craniata</taxon>
        <taxon>Vertebrata</taxon>
        <taxon>Euteleostomi</taxon>
        <taxon>Actinopterygii</taxon>
        <taxon>Neopterygii</taxon>
        <taxon>Teleostei</taxon>
        <taxon>Anguilliformes</taxon>
        <taxon>Anguillidae</taxon>
        <taxon>Anguilla</taxon>
    </lineage>
</organism>
<proteinExistence type="predicted"/>
<sequence>MLMLRNGIYTYCKCSPAATLSMEFDLKKEVM</sequence>
<reference evidence="1" key="2">
    <citation type="journal article" date="2015" name="Fish Shellfish Immunol.">
        <title>Early steps in the European eel (Anguilla anguilla)-Vibrio vulnificus interaction in the gills: Role of the RtxA13 toxin.</title>
        <authorList>
            <person name="Callol A."/>
            <person name="Pajuelo D."/>
            <person name="Ebbesson L."/>
            <person name="Teles M."/>
            <person name="MacKenzie S."/>
            <person name="Amaro C."/>
        </authorList>
    </citation>
    <scope>NUCLEOTIDE SEQUENCE</scope>
</reference>
<evidence type="ECO:0000313" key="1">
    <source>
        <dbReference type="EMBL" id="JAH29120.1"/>
    </source>
</evidence>
<name>A0A0E9RKX4_ANGAN</name>
<dbReference type="EMBL" id="GBXM01079457">
    <property type="protein sequence ID" value="JAH29120.1"/>
    <property type="molecule type" value="Transcribed_RNA"/>
</dbReference>
<reference evidence="1" key="1">
    <citation type="submission" date="2014-11" db="EMBL/GenBank/DDBJ databases">
        <authorList>
            <person name="Amaro Gonzalez C."/>
        </authorList>
    </citation>
    <scope>NUCLEOTIDE SEQUENCE</scope>
</reference>